<evidence type="ECO:0000256" key="3">
    <source>
        <dbReference type="PROSITE-ProRule" id="PRU00176"/>
    </source>
</evidence>
<dbReference type="GO" id="GO:0003723">
    <property type="term" value="F:RNA binding"/>
    <property type="evidence" value="ECO:0007669"/>
    <property type="project" value="UniProtKB-UniRule"/>
</dbReference>
<keyword evidence="1" id="KW-0677">Repeat</keyword>
<accession>A0A183S978</accession>
<evidence type="ECO:0000256" key="2">
    <source>
        <dbReference type="ARBA" id="ARBA00022884"/>
    </source>
</evidence>
<dbReference type="Gene3D" id="3.30.70.330">
    <property type="match status" value="1"/>
</dbReference>
<dbReference type="OrthoDB" id="410044at2759"/>
<dbReference type="InterPro" id="IPR012677">
    <property type="entry name" value="Nucleotide-bd_a/b_plait_sf"/>
</dbReference>
<dbReference type="PROSITE" id="PS50102">
    <property type="entry name" value="RRM"/>
    <property type="match status" value="1"/>
</dbReference>
<dbReference type="PANTHER" id="PTHR24012">
    <property type="entry name" value="RNA BINDING PROTEIN"/>
    <property type="match status" value="1"/>
</dbReference>
<evidence type="ECO:0000313" key="5">
    <source>
        <dbReference type="EMBL" id="VDL86208.1"/>
    </source>
</evidence>
<name>A0A183S978_SCHSO</name>
<organism evidence="7">
    <name type="scientific">Schistocephalus solidus</name>
    <name type="common">Tapeworm</name>
    <dbReference type="NCBI Taxonomy" id="70667"/>
    <lineage>
        <taxon>Eukaryota</taxon>
        <taxon>Metazoa</taxon>
        <taxon>Spiralia</taxon>
        <taxon>Lophotrochozoa</taxon>
        <taxon>Platyhelminthes</taxon>
        <taxon>Cestoda</taxon>
        <taxon>Eucestoda</taxon>
        <taxon>Diphyllobothriidea</taxon>
        <taxon>Diphyllobothriidae</taxon>
        <taxon>Schistocephalus</taxon>
    </lineage>
</organism>
<dbReference type="Pfam" id="PF00076">
    <property type="entry name" value="RRM_1"/>
    <property type="match status" value="1"/>
</dbReference>
<dbReference type="InterPro" id="IPR035979">
    <property type="entry name" value="RBD_domain_sf"/>
</dbReference>
<evidence type="ECO:0000313" key="7">
    <source>
        <dbReference type="WBParaSite" id="SSLN_0000080901-mRNA-1"/>
    </source>
</evidence>
<reference evidence="7" key="1">
    <citation type="submission" date="2016-06" db="UniProtKB">
        <authorList>
            <consortium name="WormBaseParasite"/>
        </authorList>
    </citation>
    <scope>IDENTIFICATION</scope>
</reference>
<evidence type="ECO:0000259" key="4">
    <source>
        <dbReference type="PROSITE" id="PS50102"/>
    </source>
</evidence>
<proteinExistence type="predicted"/>
<gene>
    <name evidence="5" type="ORF">SSLN_LOCUS777</name>
</gene>
<dbReference type="Proteomes" id="UP000275846">
    <property type="component" value="Unassembled WGS sequence"/>
</dbReference>
<reference evidence="5 6" key="2">
    <citation type="submission" date="2018-11" db="EMBL/GenBank/DDBJ databases">
        <authorList>
            <consortium name="Pathogen Informatics"/>
        </authorList>
    </citation>
    <scope>NUCLEOTIDE SEQUENCE [LARGE SCALE GENOMIC DNA]</scope>
    <source>
        <strain evidence="5 6">NST_G2</strain>
    </source>
</reference>
<dbReference type="InterPro" id="IPR000504">
    <property type="entry name" value="RRM_dom"/>
</dbReference>
<sequence length="204" mass="22525">MIETAHAHDSLSLTPSKLARQDAKSVHLTSSDIMAHVDGMPAESNGYIIEPQSPLSSGSEKCVVSEHRTNSNAATVPANQIFSKSQYVFANPFLPSHSPDVAHSVIGLVMWASSFTNYAYTEQPTIAISARTRPHPCRGTGPPHHHLHHRLCDRHKSDDERKLFVGMLGKQQQEEDVRALFMQFGSIEECIILRDQNGVSKGVF</sequence>
<keyword evidence="2 3" id="KW-0694">RNA-binding</keyword>
<evidence type="ECO:0000313" key="6">
    <source>
        <dbReference type="Proteomes" id="UP000275846"/>
    </source>
</evidence>
<protein>
    <submittedName>
        <fullName evidence="7">RRM domain-containing protein</fullName>
    </submittedName>
</protein>
<dbReference type="AlphaFoldDB" id="A0A183S978"/>
<dbReference type="SUPFAM" id="SSF54928">
    <property type="entry name" value="RNA-binding domain, RBD"/>
    <property type="match status" value="1"/>
</dbReference>
<keyword evidence="6" id="KW-1185">Reference proteome</keyword>
<evidence type="ECO:0000256" key="1">
    <source>
        <dbReference type="ARBA" id="ARBA00022737"/>
    </source>
</evidence>
<dbReference type="EMBL" id="UYSU01000760">
    <property type="protein sequence ID" value="VDL86208.1"/>
    <property type="molecule type" value="Genomic_DNA"/>
</dbReference>
<dbReference type="WBParaSite" id="SSLN_0000080901-mRNA-1">
    <property type="protein sequence ID" value="SSLN_0000080901-mRNA-1"/>
    <property type="gene ID" value="SSLN_0000080901"/>
</dbReference>
<feature type="domain" description="RRM" evidence="4">
    <location>
        <begin position="161"/>
        <end position="204"/>
    </location>
</feature>